<evidence type="ECO:0000313" key="9">
    <source>
        <dbReference type="EMBL" id="KAJ1958204.1"/>
    </source>
</evidence>
<feature type="transmembrane region" description="Helical" evidence="8">
    <location>
        <begin position="35"/>
        <end position="53"/>
    </location>
</feature>
<dbReference type="AlphaFoldDB" id="A0A9W8AQW2"/>
<dbReference type="Proteomes" id="UP001150925">
    <property type="component" value="Unassembled WGS sequence"/>
</dbReference>
<organism evidence="9 10">
    <name type="scientific">Dispira parvispora</name>
    <dbReference type="NCBI Taxonomy" id="1520584"/>
    <lineage>
        <taxon>Eukaryota</taxon>
        <taxon>Fungi</taxon>
        <taxon>Fungi incertae sedis</taxon>
        <taxon>Zoopagomycota</taxon>
        <taxon>Kickxellomycotina</taxon>
        <taxon>Dimargaritomycetes</taxon>
        <taxon>Dimargaritales</taxon>
        <taxon>Dimargaritaceae</taxon>
        <taxon>Dispira</taxon>
    </lineage>
</organism>
<proteinExistence type="predicted"/>
<keyword evidence="6 8" id="KW-0472">Membrane</keyword>
<evidence type="ECO:0000256" key="6">
    <source>
        <dbReference type="ARBA" id="ARBA00023136"/>
    </source>
</evidence>
<feature type="transmembrane region" description="Helical" evidence="8">
    <location>
        <begin position="65"/>
        <end position="84"/>
    </location>
</feature>
<evidence type="ECO:0000256" key="4">
    <source>
        <dbReference type="ARBA" id="ARBA00022989"/>
    </source>
</evidence>
<evidence type="ECO:0000256" key="1">
    <source>
        <dbReference type="ARBA" id="ARBA00004141"/>
    </source>
</evidence>
<feature type="region of interest" description="Disordered" evidence="7">
    <location>
        <begin position="194"/>
        <end position="230"/>
    </location>
</feature>
<keyword evidence="4 8" id="KW-1133">Transmembrane helix</keyword>
<evidence type="ECO:0000256" key="8">
    <source>
        <dbReference type="SAM" id="Phobius"/>
    </source>
</evidence>
<keyword evidence="3 8" id="KW-0812">Transmembrane</keyword>
<name>A0A9W8AQW2_9FUNG</name>
<evidence type="ECO:0000256" key="7">
    <source>
        <dbReference type="SAM" id="MobiDB-lite"/>
    </source>
</evidence>
<dbReference type="EMBL" id="JANBPY010001824">
    <property type="protein sequence ID" value="KAJ1958204.1"/>
    <property type="molecule type" value="Genomic_DNA"/>
</dbReference>
<dbReference type="GO" id="GO:0016020">
    <property type="term" value="C:membrane"/>
    <property type="evidence" value="ECO:0007669"/>
    <property type="project" value="UniProtKB-SubCell"/>
</dbReference>
<accession>A0A9W8AQW2</accession>
<keyword evidence="10" id="KW-1185">Reference proteome</keyword>
<comment type="caution">
    <text evidence="9">The sequence shown here is derived from an EMBL/GenBank/DDBJ whole genome shotgun (WGS) entry which is preliminary data.</text>
</comment>
<evidence type="ECO:0000256" key="5">
    <source>
        <dbReference type="ARBA" id="ARBA00023065"/>
    </source>
</evidence>
<comment type="subcellular location">
    <subcellularLocation>
        <location evidence="1">Membrane</location>
        <topology evidence="1">Multi-pass membrane protein</topology>
    </subcellularLocation>
</comment>
<evidence type="ECO:0000256" key="2">
    <source>
        <dbReference type="ARBA" id="ARBA00022448"/>
    </source>
</evidence>
<reference evidence="9" key="1">
    <citation type="submission" date="2022-07" db="EMBL/GenBank/DDBJ databases">
        <title>Phylogenomic reconstructions and comparative analyses of Kickxellomycotina fungi.</title>
        <authorList>
            <person name="Reynolds N.K."/>
            <person name="Stajich J.E."/>
            <person name="Barry K."/>
            <person name="Grigoriev I.V."/>
            <person name="Crous P."/>
            <person name="Smith M.E."/>
        </authorList>
    </citation>
    <scope>NUCLEOTIDE SEQUENCE</scope>
    <source>
        <strain evidence="9">RSA 1196</strain>
    </source>
</reference>
<keyword evidence="5" id="KW-0406">Ion transport</keyword>
<keyword evidence="2" id="KW-0813">Transport</keyword>
<evidence type="ECO:0000313" key="10">
    <source>
        <dbReference type="Proteomes" id="UP001150925"/>
    </source>
</evidence>
<dbReference type="GO" id="GO:0005254">
    <property type="term" value="F:chloride channel activity"/>
    <property type="evidence" value="ECO:0007669"/>
    <property type="project" value="InterPro"/>
</dbReference>
<dbReference type="Pfam" id="PF25539">
    <property type="entry name" value="Bestrophin_2"/>
    <property type="match status" value="2"/>
</dbReference>
<dbReference type="PANTHER" id="PTHR33281">
    <property type="entry name" value="UPF0187 PROTEIN YNEE"/>
    <property type="match status" value="1"/>
</dbReference>
<dbReference type="InterPro" id="IPR044669">
    <property type="entry name" value="YneE/VCCN1/2-like"/>
</dbReference>
<feature type="transmembrane region" description="Helical" evidence="8">
    <location>
        <begin position="349"/>
        <end position="381"/>
    </location>
</feature>
<evidence type="ECO:0000256" key="3">
    <source>
        <dbReference type="ARBA" id="ARBA00022692"/>
    </source>
</evidence>
<protein>
    <submittedName>
        <fullName evidence="9">Uncharacterized protein</fullName>
    </submittedName>
</protein>
<gene>
    <name evidence="9" type="ORF">IWQ62_004939</name>
</gene>
<dbReference type="OrthoDB" id="1368at2759"/>
<dbReference type="PANTHER" id="PTHR33281:SF16">
    <property type="match status" value="1"/>
</dbReference>
<sequence length="427" mass="46918">MYESAELKNRVPGFREAVTSFPDALRLRGSVVGNILPNVLSITLFATLVAVANDRLDSRIGLPNTIVPSFSVVLGLLLVFRSNSAYDRYWEGRRVWSILKTGVRNVTRTIWLGVSSVNAQEQQEKLKVIRYLTAFAVATKHYLRGENGVNYPDLVELLPEDFRDRYVESALGTSIQGGMSTPQAINNLIQQEAESGQHMTGRSRASGARYTGSSTTHSGGSGSPALSRAPTATVLSHPTVPSGSFAFFRSKTSLNGDSNGAAESVNEHTQLLVSAMGPTAAHDLVLPLQLIFQIQNYVYSQRRANNVDPQTGNLLNSTLATMVDSLGSMERILITPIPLAYRIHLKQSLYLYCCLLPFTLIDMHYLMIPVVTAIAFTLFGIDGIGQEIENPFGYDINDLPLDRICEDLRREMDYVIDSLPASDPPAF</sequence>